<keyword evidence="2" id="KW-1133">Transmembrane helix</keyword>
<dbReference type="Proteomes" id="UP001318860">
    <property type="component" value="Unassembled WGS sequence"/>
</dbReference>
<organism evidence="3 4">
    <name type="scientific">Rehmannia glutinosa</name>
    <name type="common">Chinese foxglove</name>
    <dbReference type="NCBI Taxonomy" id="99300"/>
    <lineage>
        <taxon>Eukaryota</taxon>
        <taxon>Viridiplantae</taxon>
        <taxon>Streptophyta</taxon>
        <taxon>Embryophyta</taxon>
        <taxon>Tracheophyta</taxon>
        <taxon>Spermatophyta</taxon>
        <taxon>Magnoliopsida</taxon>
        <taxon>eudicotyledons</taxon>
        <taxon>Gunneridae</taxon>
        <taxon>Pentapetalae</taxon>
        <taxon>asterids</taxon>
        <taxon>lamiids</taxon>
        <taxon>Lamiales</taxon>
        <taxon>Orobanchaceae</taxon>
        <taxon>Rehmannieae</taxon>
        <taxon>Rehmannia</taxon>
    </lineage>
</organism>
<accession>A0ABR0WR46</accession>
<feature type="region of interest" description="Disordered" evidence="1">
    <location>
        <begin position="130"/>
        <end position="164"/>
    </location>
</feature>
<protein>
    <submittedName>
        <fullName evidence="3">Uncharacterized protein</fullName>
    </submittedName>
</protein>
<keyword evidence="2" id="KW-0812">Transmembrane</keyword>
<gene>
    <name evidence="3" type="ORF">DH2020_019557</name>
</gene>
<feature type="compositionally biased region" description="Polar residues" evidence="1">
    <location>
        <begin position="145"/>
        <end position="162"/>
    </location>
</feature>
<dbReference type="Pfam" id="PF07891">
    <property type="entry name" value="DUF1666"/>
    <property type="match status" value="1"/>
</dbReference>
<feature type="transmembrane region" description="Helical" evidence="2">
    <location>
        <begin position="20"/>
        <end position="41"/>
    </location>
</feature>
<evidence type="ECO:0000256" key="2">
    <source>
        <dbReference type="SAM" id="Phobius"/>
    </source>
</evidence>
<sequence length="389" mass="45035">MLQCPKQTLAYLFYNVSSSFLLLFIFFHFTSIFLAKLFIFFGGNPFYQRNQDGYEFIEFSDEEIEDENDYYGPDNKSLEEENHNNSMANIIHEDDDIVRNSFEESSEETMYYSTPAIESSCGDEEEILARDTDSSYNDSEENTENDPTSRFGTKTTLGTNNDIHQDEPKMEINFKQDENFLVFRPTISEGKKLVQEKDDEGEIFGDTFTIGSTSKDSSEWRSSINCRDSVRRIRFSRRRDGAVRSGNPMLCSRSTTKKCCFWTELVFRSSMKQGVASGVRSGLPGLVAQQFQQFQVLLQRYVENEPYENGRRPEIYARMRSLAPKLLQVPEYREKGKAKGASPFREMPVEKKEVDIRRRNGDINGRNRPKSGVKSTQNVRFEWRTVALV</sequence>
<keyword evidence="2" id="KW-0472">Membrane</keyword>
<keyword evidence="4" id="KW-1185">Reference proteome</keyword>
<evidence type="ECO:0000256" key="1">
    <source>
        <dbReference type="SAM" id="MobiDB-lite"/>
    </source>
</evidence>
<dbReference type="EMBL" id="JABTTQ020000010">
    <property type="protein sequence ID" value="KAK6148645.1"/>
    <property type="molecule type" value="Genomic_DNA"/>
</dbReference>
<dbReference type="PANTHER" id="PTHR46702:SF2">
    <property type="entry name" value="DNA LIGASE (DUF1666)"/>
    <property type="match status" value="1"/>
</dbReference>
<evidence type="ECO:0000313" key="4">
    <source>
        <dbReference type="Proteomes" id="UP001318860"/>
    </source>
</evidence>
<dbReference type="PANTHER" id="PTHR46702">
    <property type="entry name" value="DNA LIGASE (DUF1666)-RELATED"/>
    <property type="match status" value="1"/>
</dbReference>
<dbReference type="InterPro" id="IPR012870">
    <property type="entry name" value="DUF1666"/>
</dbReference>
<comment type="caution">
    <text evidence="3">The sequence shown here is derived from an EMBL/GenBank/DDBJ whole genome shotgun (WGS) entry which is preliminary data.</text>
</comment>
<name>A0ABR0WR46_REHGL</name>
<reference evidence="3 4" key="1">
    <citation type="journal article" date="2021" name="Comput. Struct. Biotechnol. J.">
        <title>De novo genome assembly of the potent medicinal plant Rehmannia glutinosa using nanopore technology.</title>
        <authorList>
            <person name="Ma L."/>
            <person name="Dong C."/>
            <person name="Song C."/>
            <person name="Wang X."/>
            <person name="Zheng X."/>
            <person name="Niu Y."/>
            <person name="Chen S."/>
            <person name="Feng W."/>
        </authorList>
    </citation>
    <scope>NUCLEOTIDE SEQUENCE [LARGE SCALE GENOMIC DNA]</scope>
    <source>
        <strain evidence="3">DH-2019</strain>
    </source>
</reference>
<proteinExistence type="predicted"/>
<evidence type="ECO:0000313" key="3">
    <source>
        <dbReference type="EMBL" id="KAK6148645.1"/>
    </source>
</evidence>